<dbReference type="SUPFAM" id="SSF48452">
    <property type="entry name" value="TPR-like"/>
    <property type="match status" value="1"/>
</dbReference>
<reference evidence="3 4" key="1">
    <citation type="journal article" date="2016" name="Nat. Commun.">
        <title>Thousands of microbial genomes shed light on interconnected biogeochemical processes in an aquifer system.</title>
        <authorList>
            <person name="Anantharaman K."/>
            <person name="Brown C.T."/>
            <person name="Hug L.A."/>
            <person name="Sharon I."/>
            <person name="Castelle C.J."/>
            <person name="Probst A.J."/>
            <person name="Thomas B.C."/>
            <person name="Singh A."/>
            <person name="Wilkins M.J."/>
            <person name="Karaoz U."/>
            <person name="Brodie E.L."/>
            <person name="Williams K.H."/>
            <person name="Hubbard S.S."/>
            <person name="Banfield J.F."/>
        </authorList>
    </citation>
    <scope>NUCLEOTIDE SEQUENCE [LARGE SCALE GENOMIC DNA]</scope>
</reference>
<gene>
    <name evidence="3" type="ORF">A3I48_04420</name>
</gene>
<protein>
    <submittedName>
        <fullName evidence="3">Uncharacterized protein</fullName>
    </submittedName>
</protein>
<dbReference type="SMART" id="SM00028">
    <property type="entry name" value="TPR"/>
    <property type="match status" value="1"/>
</dbReference>
<dbReference type="Proteomes" id="UP000178859">
    <property type="component" value="Unassembled WGS sequence"/>
</dbReference>
<evidence type="ECO:0000256" key="2">
    <source>
        <dbReference type="SAM" id="MobiDB-lite"/>
    </source>
</evidence>
<organism evidence="3 4">
    <name type="scientific">Candidatus Daviesbacteria bacterium RIFCSPLOWO2_02_FULL_36_7</name>
    <dbReference type="NCBI Taxonomy" id="1797792"/>
    <lineage>
        <taxon>Bacteria</taxon>
        <taxon>Candidatus Daviesiibacteriota</taxon>
    </lineage>
</organism>
<dbReference type="EMBL" id="MFDT01000046">
    <property type="protein sequence ID" value="OGE64738.1"/>
    <property type="molecule type" value="Genomic_DNA"/>
</dbReference>
<evidence type="ECO:0000313" key="4">
    <source>
        <dbReference type="Proteomes" id="UP000178859"/>
    </source>
</evidence>
<dbReference type="AlphaFoldDB" id="A0A1F5MH95"/>
<name>A0A1F5MH95_9BACT</name>
<dbReference type="InterPro" id="IPR011990">
    <property type="entry name" value="TPR-like_helical_dom_sf"/>
</dbReference>
<dbReference type="InterPro" id="IPR019734">
    <property type="entry name" value="TPR_rpt"/>
</dbReference>
<evidence type="ECO:0000313" key="3">
    <source>
        <dbReference type="EMBL" id="OGE64738.1"/>
    </source>
</evidence>
<sequence length="242" mass="27560">MNSIPISANTTQQAIDAALDQRWKEALKINKKIIKLDPQNVDALNRQARAYMELGKANLAKKYYSQTLKYDPYNPIAQKNLKIMRSFKSNGQISSWNCKDRLSPSLFLQEPGKTKMVNLLNVAEPQKLSQAYCGMKVTMATKNRRVTIVDTNGNYLGVLPDDISHHLLRLTKGGNKYELFIKSISVNSLSVLIKETFRSKRFKNQSSFLEYLPSSNTTNIIPSLEGIRNEEETEEPEEEQNL</sequence>
<dbReference type="Pfam" id="PF14559">
    <property type="entry name" value="TPR_19"/>
    <property type="match status" value="1"/>
</dbReference>
<accession>A0A1F5MH95</accession>
<feature type="compositionally biased region" description="Acidic residues" evidence="2">
    <location>
        <begin position="231"/>
        <end position="242"/>
    </location>
</feature>
<keyword evidence="1" id="KW-0802">TPR repeat</keyword>
<proteinExistence type="predicted"/>
<dbReference type="PROSITE" id="PS50005">
    <property type="entry name" value="TPR"/>
    <property type="match status" value="1"/>
</dbReference>
<feature type="repeat" description="TPR" evidence="1">
    <location>
        <begin position="41"/>
        <end position="74"/>
    </location>
</feature>
<feature type="region of interest" description="Disordered" evidence="2">
    <location>
        <begin position="222"/>
        <end position="242"/>
    </location>
</feature>
<evidence type="ECO:0000256" key="1">
    <source>
        <dbReference type="PROSITE-ProRule" id="PRU00339"/>
    </source>
</evidence>
<comment type="caution">
    <text evidence="3">The sequence shown here is derived from an EMBL/GenBank/DDBJ whole genome shotgun (WGS) entry which is preliminary data.</text>
</comment>
<dbReference type="Gene3D" id="1.25.40.10">
    <property type="entry name" value="Tetratricopeptide repeat domain"/>
    <property type="match status" value="1"/>
</dbReference>